<evidence type="ECO:0000256" key="8">
    <source>
        <dbReference type="ARBA" id="ARBA00022840"/>
    </source>
</evidence>
<keyword evidence="8" id="KW-0067">ATP-binding</keyword>
<accession>A0A317ENV9</accession>
<keyword evidence="6" id="KW-0547">Nucleotide-binding</keyword>
<evidence type="ECO:0000256" key="3">
    <source>
        <dbReference type="ARBA" id="ARBA00013253"/>
    </source>
</evidence>
<evidence type="ECO:0000256" key="2">
    <source>
        <dbReference type="ARBA" id="ARBA00005810"/>
    </source>
</evidence>
<dbReference type="GO" id="GO:0046654">
    <property type="term" value="P:tetrahydrofolate biosynthetic process"/>
    <property type="evidence" value="ECO:0007669"/>
    <property type="project" value="UniProtKB-UniPathway"/>
</dbReference>
<dbReference type="PANTHER" id="PTHR43071">
    <property type="entry name" value="2-AMINO-4-HYDROXY-6-HYDROXYMETHYLDIHYDROPTERIDINE PYROPHOSPHOKINASE"/>
    <property type="match status" value="1"/>
</dbReference>
<dbReference type="PANTHER" id="PTHR43071:SF1">
    <property type="entry name" value="2-AMINO-4-HYDROXY-6-HYDROXYMETHYLDIHYDROPTERIDINE PYROPHOSPHOKINASE"/>
    <property type="match status" value="1"/>
</dbReference>
<evidence type="ECO:0000256" key="9">
    <source>
        <dbReference type="ARBA" id="ARBA00022909"/>
    </source>
</evidence>
<organism evidence="14 15">
    <name type="scientific">Pedobacter yonginense</name>
    <dbReference type="NCBI Taxonomy" id="651869"/>
    <lineage>
        <taxon>Bacteria</taxon>
        <taxon>Pseudomonadati</taxon>
        <taxon>Bacteroidota</taxon>
        <taxon>Sphingobacteriia</taxon>
        <taxon>Sphingobacteriales</taxon>
        <taxon>Sphingobacteriaceae</taxon>
        <taxon>Pedobacter</taxon>
    </lineage>
</organism>
<dbReference type="Proteomes" id="UP000245379">
    <property type="component" value="Unassembled WGS sequence"/>
</dbReference>
<evidence type="ECO:0000256" key="1">
    <source>
        <dbReference type="ARBA" id="ARBA00005051"/>
    </source>
</evidence>
<dbReference type="RefSeq" id="WP_109923981.1">
    <property type="nucleotide sequence ID" value="NZ_QGNZ01000001.1"/>
</dbReference>
<keyword evidence="5" id="KW-0808">Transferase</keyword>
<evidence type="ECO:0000256" key="4">
    <source>
        <dbReference type="ARBA" id="ARBA00016218"/>
    </source>
</evidence>
<evidence type="ECO:0000256" key="5">
    <source>
        <dbReference type="ARBA" id="ARBA00022679"/>
    </source>
</evidence>
<evidence type="ECO:0000256" key="11">
    <source>
        <dbReference type="ARBA" id="ARBA00029766"/>
    </source>
</evidence>
<dbReference type="EMBL" id="QGNZ01000001">
    <property type="protein sequence ID" value="PWS28550.1"/>
    <property type="molecule type" value="Genomic_DNA"/>
</dbReference>
<dbReference type="NCBIfam" id="TIGR01498">
    <property type="entry name" value="folK"/>
    <property type="match status" value="1"/>
</dbReference>
<dbReference type="UniPathway" id="UPA00077">
    <property type="reaction ID" value="UER00155"/>
</dbReference>
<comment type="caution">
    <text evidence="14">The sequence shown here is derived from an EMBL/GenBank/DDBJ whole genome shotgun (WGS) entry which is preliminary data.</text>
</comment>
<dbReference type="GO" id="GO:0046656">
    <property type="term" value="P:folic acid biosynthetic process"/>
    <property type="evidence" value="ECO:0007669"/>
    <property type="project" value="UniProtKB-KW"/>
</dbReference>
<evidence type="ECO:0000256" key="6">
    <source>
        <dbReference type="ARBA" id="ARBA00022741"/>
    </source>
</evidence>
<keyword evidence="9" id="KW-0289">Folate biosynthesis</keyword>
<comment type="pathway">
    <text evidence="1">Cofactor biosynthesis; tetrahydrofolate biosynthesis; 2-amino-4-hydroxy-6-hydroxymethyl-7,8-dihydropteridine diphosphate from 7,8-dihydroneopterin triphosphate: step 4/4.</text>
</comment>
<dbReference type="InterPro" id="IPR000550">
    <property type="entry name" value="Hppk"/>
</dbReference>
<evidence type="ECO:0000256" key="10">
    <source>
        <dbReference type="ARBA" id="ARBA00029409"/>
    </source>
</evidence>
<dbReference type="EC" id="2.7.6.3" evidence="3"/>
<dbReference type="GO" id="GO:0016301">
    <property type="term" value="F:kinase activity"/>
    <property type="evidence" value="ECO:0007669"/>
    <property type="project" value="UniProtKB-KW"/>
</dbReference>
<evidence type="ECO:0000256" key="7">
    <source>
        <dbReference type="ARBA" id="ARBA00022777"/>
    </source>
</evidence>
<keyword evidence="7 14" id="KW-0418">Kinase</keyword>
<evidence type="ECO:0000259" key="13">
    <source>
        <dbReference type="PROSITE" id="PS00794"/>
    </source>
</evidence>
<comment type="function">
    <text evidence="10">Catalyzes the transfer of pyrophosphate from adenosine triphosphate (ATP) to 6-hydroxymethyl-7,8-dihydropterin, an enzymatic step in folate biosynthesis pathway.</text>
</comment>
<proteinExistence type="inferred from homology"/>
<dbReference type="PROSITE" id="PS00794">
    <property type="entry name" value="HPPK"/>
    <property type="match status" value="1"/>
</dbReference>
<dbReference type="GO" id="GO:0003848">
    <property type="term" value="F:2-amino-4-hydroxy-6-hydroxymethyldihydropteridine diphosphokinase activity"/>
    <property type="evidence" value="ECO:0007669"/>
    <property type="project" value="UniProtKB-EC"/>
</dbReference>
<name>A0A317ENV9_9SPHI</name>
<evidence type="ECO:0000313" key="15">
    <source>
        <dbReference type="Proteomes" id="UP000245379"/>
    </source>
</evidence>
<dbReference type="OrthoDB" id="9808041at2"/>
<comment type="similarity">
    <text evidence="2">Belongs to the HPPK family.</text>
</comment>
<evidence type="ECO:0000313" key="14">
    <source>
        <dbReference type="EMBL" id="PWS28550.1"/>
    </source>
</evidence>
<sequence length="164" mass="18658">MALEHTTAYLLLGSNLGNREEILDESLRLIAENIGVISKKSSRYQTEAWGKTDQPVFINQAIAVETPLSAIEVLEKALEIELRLGRIRIEKWGERLIDIDIILFGDEVINIEHKLQVPHPQMQFRKFVMEPLNEIAAEIVHPVLNLTISDLTKKNIDNLAVKKL</sequence>
<dbReference type="GO" id="GO:0005524">
    <property type="term" value="F:ATP binding"/>
    <property type="evidence" value="ECO:0007669"/>
    <property type="project" value="UniProtKB-KW"/>
</dbReference>
<evidence type="ECO:0000256" key="12">
    <source>
        <dbReference type="ARBA" id="ARBA00033413"/>
    </source>
</evidence>
<dbReference type="AlphaFoldDB" id="A0A317ENV9"/>
<reference evidence="14 15" key="1">
    <citation type="submission" date="2018-05" db="EMBL/GenBank/DDBJ databases">
        <title>Pedobacter paludis sp. nov., isolated from wetland soil.</title>
        <authorList>
            <person name="Zhang Y."/>
            <person name="Wang G."/>
        </authorList>
    </citation>
    <scope>NUCLEOTIDE SEQUENCE [LARGE SCALE GENOMIC DNA]</scope>
    <source>
        <strain evidence="14 15">KCTC22721</strain>
    </source>
</reference>
<gene>
    <name evidence="14" type="primary">folK</name>
    <name evidence="14" type="ORF">DHW03_01455</name>
</gene>
<dbReference type="CDD" id="cd00483">
    <property type="entry name" value="HPPK"/>
    <property type="match status" value="1"/>
</dbReference>
<dbReference type="SUPFAM" id="SSF55083">
    <property type="entry name" value="6-hydroxymethyl-7,8-dihydropterin pyrophosphokinase, HPPK"/>
    <property type="match status" value="1"/>
</dbReference>
<dbReference type="Pfam" id="PF01288">
    <property type="entry name" value="HPPK"/>
    <property type="match status" value="1"/>
</dbReference>
<dbReference type="Gene3D" id="3.30.70.560">
    <property type="entry name" value="7,8-Dihydro-6-hydroxymethylpterin-pyrophosphokinase HPPK"/>
    <property type="match status" value="1"/>
</dbReference>
<keyword evidence="15" id="KW-1185">Reference proteome</keyword>
<feature type="domain" description="7,8-dihydro-6-hydroxymethylpterin-pyrophosphokinase" evidence="13">
    <location>
        <begin position="91"/>
        <end position="102"/>
    </location>
</feature>
<dbReference type="InterPro" id="IPR035907">
    <property type="entry name" value="Hppk_sf"/>
</dbReference>
<protein>
    <recommendedName>
        <fullName evidence="4">2-amino-4-hydroxy-6-hydroxymethyldihydropteridine pyrophosphokinase</fullName>
        <ecNumber evidence="3">2.7.6.3</ecNumber>
    </recommendedName>
    <alternativeName>
        <fullName evidence="11">6-hydroxymethyl-7,8-dihydropterin pyrophosphokinase</fullName>
    </alternativeName>
    <alternativeName>
        <fullName evidence="12">7,8-dihydro-6-hydroxymethylpterin-pyrophosphokinase</fullName>
    </alternativeName>
</protein>